<dbReference type="Pfam" id="PF04290">
    <property type="entry name" value="DctQ"/>
    <property type="match status" value="1"/>
</dbReference>
<evidence type="ECO:0000256" key="7">
    <source>
        <dbReference type="ARBA" id="ARBA00023136"/>
    </source>
</evidence>
<feature type="transmembrane region" description="Helical" evidence="9">
    <location>
        <begin position="108"/>
        <end position="133"/>
    </location>
</feature>
<comment type="caution">
    <text evidence="9">Lacks conserved residue(s) required for the propagation of feature annotation.</text>
</comment>
<keyword evidence="5 9" id="KW-0812">Transmembrane</keyword>
<keyword evidence="4 9" id="KW-0997">Cell inner membrane</keyword>
<keyword evidence="2 9" id="KW-0813">Transport</keyword>
<dbReference type="PANTHER" id="PTHR35011">
    <property type="entry name" value="2,3-DIKETO-L-GULONATE TRAP TRANSPORTER SMALL PERMEASE PROTEIN YIAM"/>
    <property type="match status" value="1"/>
</dbReference>
<gene>
    <name evidence="11" type="ORF">G3A50_07160</name>
</gene>
<keyword evidence="3" id="KW-1003">Cell membrane</keyword>
<dbReference type="GO" id="GO:0022857">
    <property type="term" value="F:transmembrane transporter activity"/>
    <property type="evidence" value="ECO:0007669"/>
    <property type="project" value="UniProtKB-UniRule"/>
</dbReference>
<name>A0A6P1YJN6_9HYPH</name>
<comment type="subcellular location">
    <subcellularLocation>
        <location evidence="1 9">Cell inner membrane</location>
        <topology evidence="1 9">Multi-pass membrane protein</topology>
    </subcellularLocation>
</comment>
<organism evidence="11 12">
    <name type="scientific">Ancylobacter pratisalsi</name>
    <dbReference type="NCBI Taxonomy" id="1745854"/>
    <lineage>
        <taxon>Bacteria</taxon>
        <taxon>Pseudomonadati</taxon>
        <taxon>Pseudomonadota</taxon>
        <taxon>Alphaproteobacteria</taxon>
        <taxon>Hyphomicrobiales</taxon>
        <taxon>Xanthobacteraceae</taxon>
        <taxon>Ancylobacter</taxon>
    </lineage>
</organism>
<evidence type="ECO:0000256" key="4">
    <source>
        <dbReference type="ARBA" id="ARBA00022519"/>
    </source>
</evidence>
<reference evidence="11 12" key="1">
    <citation type="submission" date="2020-02" db="EMBL/GenBank/DDBJ databases">
        <authorList>
            <person name="Li G."/>
        </authorList>
    </citation>
    <scope>NUCLEOTIDE SEQUENCE [LARGE SCALE GENOMIC DNA]</scope>
    <source>
        <strain evidence="11 12">DSM 102029</strain>
    </source>
</reference>
<evidence type="ECO:0000256" key="8">
    <source>
        <dbReference type="ARBA" id="ARBA00038436"/>
    </source>
</evidence>
<keyword evidence="12" id="KW-1185">Reference proteome</keyword>
<evidence type="ECO:0000256" key="1">
    <source>
        <dbReference type="ARBA" id="ARBA00004429"/>
    </source>
</evidence>
<evidence type="ECO:0000256" key="6">
    <source>
        <dbReference type="ARBA" id="ARBA00022989"/>
    </source>
</evidence>
<dbReference type="InterPro" id="IPR055348">
    <property type="entry name" value="DctQ"/>
</dbReference>
<comment type="function">
    <text evidence="9">Part of the tripartite ATP-independent periplasmic (TRAP) transport system.</text>
</comment>
<evidence type="ECO:0000256" key="9">
    <source>
        <dbReference type="RuleBase" id="RU369079"/>
    </source>
</evidence>
<proteinExistence type="inferred from homology"/>
<dbReference type="PANTHER" id="PTHR35011:SF4">
    <property type="entry name" value="SLL1102 PROTEIN"/>
    <property type="match status" value="1"/>
</dbReference>
<keyword evidence="7 9" id="KW-0472">Membrane</keyword>
<comment type="subunit">
    <text evidence="9">The complex comprises the extracytoplasmic solute receptor protein and the two transmembrane proteins.</text>
</comment>
<dbReference type="KEGG" id="apra:G3A50_07160"/>
<dbReference type="InterPro" id="IPR007387">
    <property type="entry name" value="TRAP_DctQ"/>
</dbReference>
<feature type="domain" description="Tripartite ATP-independent periplasmic transporters DctQ component" evidence="10">
    <location>
        <begin position="45"/>
        <end position="173"/>
    </location>
</feature>
<feature type="transmembrane region" description="Helical" evidence="9">
    <location>
        <begin position="30"/>
        <end position="48"/>
    </location>
</feature>
<feature type="transmembrane region" description="Helical" evidence="9">
    <location>
        <begin position="153"/>
        <end position="170"/>
    </location>
</feature>
<dbReference type="GO" id="GO:0005886">
    <property type="term" value="C:plasma membrane"/>
    <property type="evidence" value="ECO:0007669"/>
    <property type="project" value="UniProtKB-SubCell"/>
</dbReference>
<accession>A0A6P1YJN6</accession>
<evidence type="ECO:0000256" key="3">
    <source>
        <dbReference type="ARBA" id="ARBA00022475"/>
    </source>
</evidence>
<dbReference type="Proteomes" id="UP000464751">
    <property type="component" value="Chromosome"/>
</dbReference>
<evidence type="ECO:0000256" key="2">
    <source>
        <dbReference type="ARBA" id="ARBA00022448"/>
    </source>
</evidence>
<protein>
    <recommendedName>
        <fullName evidence="9">TRAP transporter small permease protein</fullName>
    </recommendedName>
</protein>
<comment type="similarity">
    <text evidence="8 9">Belongs to the TRAP transporter small permease family.</text>
</comment>
<sequence>MTSEEAKRTEGGAWGLIARYVRLTDRISDYVGYLAASLIFFMGGTLIFDAITRNLIKMPVHWAVELTQFTLAAYYFMGGPITLKNNDHVRMDLWYATLTERGKAKVDLVTVWCLIFYLGVLLAGSISSLQYAIATGERRFSIWNPSVIPIKSLMVVCVMLMLLQAIALVFKHIATLRGEKL</sequence>
<dbReference type="AlphaFoldDB" id="A0A6P1YJN6"/>
<evidence type="ECO:0000313" key="11">
    <source>
        <dbReference type="EMBL" id="QIB33509.1"/>
    </source>
</evidence>
<dbReference type="EMBL" id="CP048630">
    <property type="protein sequence ID" value="QIB33509.1"/>
    <property type="molecule type" value="Genomic_DNA"/>
</dbReference>
<evidence type="ECO:0000313" key="12">
    <source>
        <dbReference type="Proteomes" id="UP000464751"/>
    </source>
</evidence>
<evidence type="ECO:0000256" key="5">
    <source>
        <dbReference type="ARBA" id="ARBA00022692"/>
    </source>
</evidence>
<evidence type="ECO:0000259" key="10">
    <source>
        <dbReference type="Pfam" id="PF04290"/>
    </source>
</evidence>
<keyword evidence="6 9" id="KW-1133">Transmembrane helix</keyword>
<dbReference type="RefSeq" id="WP_163074604.1">
    <property type="nucleotide sequence ID" value="NZ_CP048630.1"/>
</dbReference>